<feature type="transmembrane region" description="Helical" evidence="1">
    <location>
        <begin position="36"/>
        <end position="57"/>
    </location>
</feature>
<dbReference type="AlphaFoldDB" id="A0A2A4MLF2"/>
<comment type="caution">
    <text evidence="2">The sequence shown here is derived from an EMBL/GenBank/DDBJ whole genome shotgun (WGS) entry which is preliminary data.</text>
</comment>
<keyword evidence="1" id="KW-0812">Transmembrane</keyword>
<gene>
    <name evidence="2" type="ORF">COC19_05475</name>
</gene>
<evidence type="ECO:0000256" key="1">
    <source>
        <dbReference type="SAM" id="Phobius"/>
    </source>
</evidence>
<reference evidence="3" key="1">
    <citation type="submission" date="2017-08" db="EMBL/GenBank/DDBJ databases">
        <title>A dynamic microbial community with high functional redundancy inhabits the cold, oxic subseafloor aquifer.</title>
        <authorList>
            <person name="Tully B.J."/>
            <person name="Wheat C.G."/>
            <person name="Glazer B.T."/>
            <person name="Huber J.A."/>
        </authorList>
    </citation>
    <scope>NUCLEOTIDE SEQUENCE [LARGE SCALE GENOMIC DNA]</scope>
</reference>
<evidence type="ECO:0000313" key="3">
    <source>
        <dbReference type="Proteomes" id="UP000218172"/>
    </source>
</evidence>
<feature type="transmembrane region" description="Helical" evidence="1">
    <location>
        <begin position="12"/>
        <end position="30"/>
    </location>
</feature>
<protein>
    <submittedName>
        <fullName evidence="2">Uncharacterized protein</fullName>
    </submittedName>
</protein>
<sequence length="59" mass="6002">MEQPKKSRFAELSILTGLVVGLLLGLILGEKFLAEAVVGGIIGAGFGLVTAAFVCGLRG</sequence>
<proteinExistence type="predicted"/>
<keyword evidence="1" id="KW-0472">Membrane</keyword>
<dbReference type="EMBL" id="NVQR01000082">
    <property type="protein sequence ID" value="PCH60733.1"/>
    <property type="molecule type" value="Genomic_DNA"/>
</dbReference>
<evidence type="ECO:0000313" key="2">
    <source>
        <dbReference type="EMBL" id="PCH60733.1"/>
    </source>
</evidence>
<dbReference type="Proteomes" id="UP000218172">
    <property type="component" value="Unassembled WGS sequence"/>
</dbReference>
<accession>A0A2A4MLF2</accession>
<organism evidence="2 3">
    <name type="scientific">SAR86 cluster bacterium</name>
    <dbReference type="NCBI Taxonomy" id="2030880"/>
    <lineage>
        <taxon>Bacteria</taxon>
        <taxon>Pseudomonadati</taxon>
        <taxon>Pseudomonadota</taxon>
        <taxon>Gammaproteobacteria</taxon>
        <taxon>SAR86 cluster</taxon>
    </lineage>
</organism>
<keyword evidence="1" id="KW-1133">Transmembrane helix</keyword>
<name>A0A2A4MLF2_9GAMM</name>